<evidence type="ECO:0000313" key="3">
    <source>
        <dbReference type="EMBL" id="MBK0420558.1"/>
    </source>
</evidence>
<dbReference type="Proteomes" id="UP000618733">
    <property type="component" value="Unassembled WGS sequence"/>
</dbReference>
<dbReference type="EMBL" id="JAEHOI010000001">
    <property type="protein sequence ID" value="MBK0420558.1"/>
    <property type="molecule type" value="Genomic_DNA"/>
</dbReference>
<dbReference type="Gene3D" id="3.40.190.10">
    <property type="entry name" value="Periplasmic binding protein-like II"/>
    <property type="match status" value="2"/>
</dbReference>
<evidence type="ECO:0000256" key="1">
    <source>
        <dbReference type="SAM" id="MobiDB-lite"/>
    </source>
</evidence>
<feature type="region of interest" description="Disordered" evidence="1">
    <location>
        <begin position="156"/>
        <end position="232"/>
    </location>
</feature>
<gene>
    <name evidence="3" type="ORF">JD292_00465</name>
</gene>
<feature type="domain" description="LysR substrate-binding" evidence="2">
    <location>
        <begin position="16"/>
        <end position="157"/>
    </location>
</feature>
<dbReference type="CDD" id="cd05466">
    <property type="entry name" value="PBP2_LTTR_substrate"/>
    <property type="match status" value="1"/>
</dbReference>
<dbReference type="Pfam" id="PF03466">
    <property type="entry name" value="LysR_substrate"/>
    <property type="match status" value="1"/>
</dbReference>
<keyword evidence="4" id="KW-1185">Reference proteome</keyword>
<comment type="caution">
    <text evidence="3">The sequence shown here is derived from an EMBL/GenBank/DDBJ whole genome shotgun (WGS) entry which is preliminary data.</text>
</comment>
<feature type="compositionally biased region" description="Low complexity" evidence="1">
    <location>
        <begin position="185"/>
        <end position="202"/>
    </location>
</feature>
<evidence type="ECO:0000259" key="2">
    <source>
        <dbReference type="Pfam" id="PF03466"/>
    </source>
</evidence>
<reference evidence="3" key="1">
    <citation type="submission" date="2020-12" db="EMBL/GenBank/DDBJ databases">
        <title>Leucobacter sp. CAS2, isolated from Chromium sludge.</title>
        <authorList>
            <person name="Xu Z."/>
        </authorList>
    </citation>
    <scope>NUCLEOTIDE SEQUENCE</scope>
    <source>
        <strain evidence="3">CSA2</strain>
    </source>
</reference>
<protein>
    <submittedName>
        <fullName evidence="3">LysR family transcriptional regulator</fullName>
    </submittedName>
</protein>
<evidence type="ECO:0000313" key="4">
    <source>
        <dbReference type="Proteomes" id="UP000618733"/>
    </source>
</evidence>
<dbReference type="InterPro" id="IPR005119">
    <property type="entry name" value="LysR_subst-bd"/>
</dbReference>
<sequence>MIERAAPGAFPAGTRGDDRRRHALRLYTEALALVVPADHELAELESLTTAELTGHLADGDVTLLDHPDHSAEWPAAEPWADPSWKPRDPAAALQLVAAGTGAILLPLPLARHLVAKREHAVLALHGEPELAQSTIWATWALDRDAADVQQLVGIMRGRTARSSRPGADTDAGTAPGQGTRKPKAGAGKPQPSSKKSGPKPGSRGAQLAASKKKPKHISRPKPKTQQKPRRRK</sequence>
<name>A0A934UWS0_9MICO</name>
<feature type="compositionally biased region" description="Basic residues" evidence="1">
    <location>
        <begin position="210"/>
        <end position="232"/>
    </location>
</feature>
<dbReference type="AlphaFoldDB" id="A0A934UWS0"/>
<organism evidence="3 4">
    <name type="scientific">Leucobacter edaphi</name>
    <dbReference type="NCBI Taxonomy" id="2796472"/>
    <lineage>
        <taxon>Bacteria</taxon>
        <taxon>Bacillati</taxon>
        <taxon>Actinomycetota</taxon>
        <taxon>Actinomycetes</taxon>
        <taxon>Micrococcales</taxon>
        <taxon>Microbacteriaceae</taxon>
        <taxon>Leucobacter</taxon>
    </lineage>
</organism>
<proteinExistence type="predicted"/>
<dbReference type="SUPFAM" id="SSF53850">
    <property type="entry name" value="Periplasmic binding protein-like II"/>
    <property type="match status" value="1"/>
</dbReference>
<accession>A0A934UWS0</accession>